<dbReference type="KEGG" id="kla:KLLA0_E08691g"/>
<evidence type="ECO:0000256" key="3">
    <source>
        <dbReference type="ARBA" id="ARBA00023015"/>
    </source>
</evidence>
<evidence type="ECO:0000256" key="5">
    <source>
        <dbReference type="ARBA" id="ARBA00023242"/>
    </source>
</evidence>
<feature type="compositionally biased region" description="Basic and acidic residues" evidence="7">
    <location>
        <begin position="268"/>
        <end position="277"/>
    </location>
</feature>
<keyword evidence="2" id="KW-0678">Repressor</keyword>
<dbReference type="PANTHER" id="PTHR21964">
    <property type="entry name" value="BREAST CANCER METASTASIS-SUPPRESSOR 1"/>
    <property type="match status" value="1"/>
</dbReference>
<evidence type="ECO:0000256" key="7">
    <source>
        <dbReference type="SAM" id="MobiDB-lite"/>
    </source>
</evidence>
<name>Q6CNZ8_KLULA</name>
<evidence type="ECO:0000256" key="2">
    <source>
        <dbReference type="ARBA" id="ARBA00022491"/>
    </source>
</evidence>
<dbReference type="STRING" id="284590.Q6CNZ8"/>
<organism evidence="8 9">
    <name type="scientific">Kluyveromyces lactis (strain ATCC 8585 / CBS 2359 / DSM 70799 / NBRC 1267 / NRRL Y-1140 / WM37)</name>
    <name type="common">Yeast</name>
    <name type="synonym">Candida sphaerica</name>
    <dbReference type="NCBI Taxonomy" id="284590"/>
    <lineage>
        <taxon>Eukaryota</taxon>
        <taxon>Fungi</taxon>
        <taxon>Dikarya</taxon>
        <taxon>Ascomycota</taxon>
        <taxon>Saccharomycotina</taxon>
        <taxon>Saccharomycetes</taxon>
        <taxon>Saccharomycetales</taxon>
        <taxon>Saccharomycetaceae</taxon>
        <taxon>Kluyveromyces</taxon>
    </lineage>
</organism>
<dbReference type="InterPro" id="IPR013907">
    <property type="entry name" value="Sds3"/>
</dbReference>
<feature type="region of interest" description="Disordered" evidence="7">
    <location>
        <begin position="1"/>
        <end position="34"/>
    </location>
</feature>
<proteinExistence type="predicted"/>
<dbReference type="eggNOG" id="KOG4466">
    <property type="taxonomic scope" value="Eukaryota"/>
</dbReference>
<dbReference type="SMART" id="SM01401">
    <property type="entry name" value="Sds3"/>
    <property type="match status" value="1"/>
</dbReference>
<evidence type="ECO:0000313" key="9">
    <source>
        <dbReference type="Proteomes" id="UP000000598"/>
    </source>
</evidence>
<evidence type="ECO:0000256" key="1">
    <source>
        <dbReference type="ARBA" id="ARBA00004123"/>
    </source>
</evidence>
<evidence type="ECO:0000256" key="6">
    <source>
        <dbReference type="SAM" id="Coils"/>
    </source>
</evidence>
<evidence type="ECO:0000256" key="4">
    <source>
        <dbReference type="ARBA" id="ARBA00023163"/>
    </source>
</evidence>
<keyword evidence="3" id="KW-0805">Transcription regulation</keyword>
<dbReference type="Proteomes" id="UP000000598">
    <property type="component" value="Chromosome E"/>
</dbReference>
<feature type="compositionally biased region" description="Polar residues" evidence="7">
    <location>
        <begin position="176"/>
        <end position="211"/>
    </location>
</feature>
<dbReference type="EMBL" id="CR382125">
    <property type="protein sequence ID" value="CAG99428.1"/>
    <property type="molecule type" value="Genomic_DNA"/>
</dbReference>
<feature type="coiled-coil region" evidence="6">
    <location>
        <begin position="115"/>
        <end position="161"/>
    </location>
</feature>
<dbReference type="GO" id="GO:0010468">
    <property type="term" value="P:regulation of gene expression"/>
    <property type="evidence" value="ECO:0007669"/>
    <property type="project" value="UniProtKB-ARBA"/>
</dbReference>
<gene>
    <name evidence="8" type="ORF">KLLA0_E08691g</name>
</gene>
<dbReference type="GO" id="GO:0005654">
    <property type="term" value="C:nucleoplasm"/>
    <property type="evidence" value="ECO:0007669"/>
    <property type="project" value="UniProtKB-ARBA"/>
</dbReference>
<dbReference type="OMA" id="VANAHSY"/>
<comment type="subcellular location">
    <subcellularLocation>
        <location evidence="1">Nucleus</location>
    </subcellularLocation>
</comment>
<keyword evidence="9" id="KW-1185">Reference proteome</keyword>
<protein>
    <submittedName>
        <fullName evidence="8">KLLA0E08691p</fullName>
    </submittedName>
</protein>
<evidence type="ECO:0000313" key="8">
    <source>
        <dbReference type="EMBL" id="CAG99428.1"/>
    </source>
</evidence>
<feature type="compositionally biased region" description="Low complexity" evidence="7">
    <location>
        <begin position="12"/>
        <end position="25"/>
    </location>
</feature>
<keyword evidence="6" id="KW-0175">Coiled coil</keyword>
<dbReference type="PaxDb" id="284590-Q6CNZ8"/>
<feature type="compositionally biased region" description="Polar residues" evidence="7">
    <location>
        <begin position="231"/>
        <end position="262"/>
    </location>
</feature>
<feature type="compositionally biased region" description="Polar residues" evidence="7">
    <location>
        <begin position="285"/>
        <end position="296"/>
    </location>
</feature>
<feature type="region of interest" description="Disordered" evidence="7">
    <location>
        <begin position="170"/>
        <end position="296"/>
    </location>
</feature>
<dbReference type="FunCoup" id="Q6CNZ8">
    <property type="interactions" value="146"/>
</dbReference>
<dbReference type="HOGENOM" id="CLU_067595_1_0_1"/>
<dbReference type="Pfam" id="PF08598">
    <property type="entry name" value="Sds3"/>
    <property type="match status" value="1"/>
</dbReference>
<sequence>MDEVQYSMMSSGVKKGQGAKQNGGAIPAGVGQDLSRKDKKRLQFEGKVGKIRTSFAKDKDVHYRDRLTLLQTDLTTLHQGNNPEFLRKLRDLEEDRDLELVRLRLFEEYRIYRSKVEFQEDIEKAKQEHERMIKLCKEMLYESLQKTIKKLQEERLLLDVANTQSYSMDYSRGKFQKQTRSSTQNSANFSAWDSSPNDVSQTESGNETGNTTDRRSLRRRAATNQNRAQTPANITPANGSGKSSNTNSDAESMQYLSDSSELQALLFGKEKEKEKKMGRGHQRLSTKSAPILQSLTPDEVTDDISLIRKLTGQVPAPFK</sequence>
<dbReference type="InParanoid" id="Q6CNZ8"/>
<reference evidence="8 9" key="1">
    <citation type="journal article" date="2004" name="Nature">
        <title>Genome evolution in yeasts.</title>
        <authorList>
            <consortium name="Genolevures"/>
            <person name="Dujon B."/>
            <person name="Sherman D."/>
            <person name="Fischer G."/>
            <person name="Durrens P."/>
            <person name="Casaregola S."/>
            <person name="Lafontaine I."/>
            <person name="de Montigny J."/>
            <person name="Marck C."/>
            <person name="Neuveglise C."/>
            <person name="Talla E."/>
            <person name="Goffard N."/>
            <person name="Frangeul L."/>
            <person name="Aigle M."/>
            <person name="Anthouard V."/>
            <person name="Babour A."/>
            <person name="Barbe V."/>
            <person name="Barnay S."/>
            <person name="Blanchin S."/>
            <person name="Beckerich J.M."/>
            <person name="Beyne E."/>
            <person name="Bleykasten C."/>
            <person name="Boisrame A."/>
            <person name="Boyer J."/>
            <person name="Cattolico L."/>
            <person name="Confanioleri F."/>
            <person name="de Daruvar A."/>
            <person name="Despons L."/>
            <person name="Fabre E."/>
            <person name="Fairhead C."/>
            <person name="Ferry-Dumazet H."/>
            <person name="Groppi A."/>
            <person name="Hantraye F."/>
            <person name="Hennequin C."/>
            <person name="Jauniaux N."/>
            <person name="Joyet P."/>
            <person name="Kachouri R."/>
            <person name="Kerrest A."/>
            <person name="Koszul R."/>
            <person name="Lemaire M."/>
            <person name="Lesur I."/>
            <person name="Ma L."/>
            <person name="Muller H."/>
            <person name="Nicaud J.M."/>
            <person name="Nikolski M."/>
            <person name="Oztas S."/>
            <person name="Ozier-Kalogeropoulos O."/>
            <person name="Pellenz S."/>
            <person name="Potier S."/>
            <person name="Richard G.F."/>
            <person name="Straub M.L."/>
            <person name="Suleau A."/>
            <person name="Swennene D."/>
            <person name="Tekaia F."/>
            <person name="Wesolowski-Louvel M."/>
            <person name="Westhof E."/>
            <person name="Wirth B."/>
            <person name="Zeniou-Meyer M."/>
            <person name="Zivanovic I."/>
            <person name="Bolotin-Fukuhara M."/>
            <person name="Thierry A."/>
            <person name="Bouchier C."/>
            <person name="Caudron B."/>
            <person name="Scarpelli C."/>
            <person name="Gaillardin C."/>
            <person name="Weissenbach J."/>
            <person name="Wincker P."/>
            <person name="Souciet J.L."/>
        </authorList>
    </citation>
    <scope>NUCLEOTIDE SEQUENCE [LARGE SCALE GENOMIC DNA]</scope>
    <source>
        <strain evidence="9">ATCC 8585 / CBS 2359 / DSM 70799 / NBRC 1267 / NRRL Y-1140 / WM37</strain>
    </source>
</reference>
<accession>Q6CNZ8</accession>
<keyword evidence="4" id="KW-0804">Transcription</keyword>
<keyword evidence="5" id="KW-0539">Nucleus</keyword>
<dbReference type="AlphaFoldDB" id="Q6CNZ8"/>